<dbReference type="STRING" id="4555.K3YPG1"/>
<reference evidence="14" key="2">
    <citation type="submission" date="2015-07" db="EMBL/GenBank/DDBJ databases">
        <authorList>
            <person name="Noorani M."/>
        </authorList>
    </citation>
    <scope>NUCLEOTIDE SEQUENCE</scope>
    <source>
        <strain evidence="14">Yugu1</strain>
    </source>
</reference>
<dbReference type="GO" id="GO:0030422">
    <property type="term" value="P:siRNA processing"/>
    <property type="evidence" value="ECO:0000318"/>
    <property type="project" value="GO_Central"/>
</dbReference>
<evidence type="ECO:0000259" key="11">
    <source>
        <dbReference type="Pfam" id="PF26250"/>
    </source>
</evidence>
<keyword evidence="5 8" id="KW-0694">RNA-binding</keyword>
<evidence type="ECO:0000259" key="13">
    <source>
        <dbReference type="Pfam" id="PF26253"/>
    </source>
</evidence>
<dbReference type="GO" id="GO:0003968">
    <property type="term" value="F:RNA-directed RNA polymerase activity"/>
    <property type="evidence" value="ECO:0000318"/>
    <property type="project" value="GO_Central"/>
</dbReference>
<dbReference type="Proteomes" id="UP000004995">
    <property type="component" value="Unassembled WGS sequence"/>
</dbReference>
<evidence type="ECO:0000256" key="2">
    <source>
        <dbReference type="ARBA" id="ARBA00022484"/>
    </source>
</evidence>
<dbReference type="AlphaFoldDB" id="K3YPG1"/>
<dbReference type="EC" id="2.7.7.48" evidence="8"/>
<dbReference type="OrthoDB" id="6513042at2759"/>
<feature type="domain" description="RDRP core" evidence="9">
    <location>
        <begin position="378"/>
        <end position="940"/>
    </location>
</feature>
<dbReference type="Pfam" id="PF26252">
    <property type="entry name" value="RdRP_helical"/>
    <property type="match status" value="1"/>
</dbReference>
<dbReference type="GeneID" id="101775178"/>
<dbReference type="Gramene" id="KQL31415">
    <property type="protein sequence ID" value="KQL31415"/>
    <property type="gene ID" value="SETIT_016153mg"/>
</dbReference>
<evidence type="ECO:0000256" key="7">
    <source>
        <dbReference type="ARBA" id="ARBA00048744"/>
    </source>
</evidence>
<evidence type="ECO:0000313" key="16">
    <source>
        <dbReference type="Proteomes" id="UP000004995"/>
    </source>
</evidence>
<keyword evidence="16" id="KW-1185">Reference proteome</keyword>
<dbReference type="HOGENOM" id="CLU_001366_3_0_1"/>
<evidence type="ECO:0000256" key="4">
    <source>
        <dbReference type="ARBA" id="ARBA00022695"/>
    </source>
</evidence>
<feature type="domain" description="RDR1/2-like RRM" evidence="11">
    <location>
        <begin position="4"/>
        <end position="82"/>
    </location>
</feature>
<dbReference type="InterPro" id="IPR058763">
    <property type="entry name" value="RRM_RDR1/2-like"/>
</dbReference>
<dbReference type="GO" id="GO:0031380">
    <property type="term" value="C:nuclear RNA-directed RNA polymerase complex"/>
    <property type="evidence" value="ECO:0000318"/>
    <property type="project" value="GO_Central"/>
</dbReference>
<dbReference type="InterPro" id="IPR058751">
    <property type="entry name" value="RDRP_helical"/>
</dbReference>
<dbReference type="FunCoup" id="K3YPG1">
    <property type="interactions" value="86"/>
</dbReference>
<evidence type="ECO:0000259" key="10">
    <source>
        <dbReference type="Pfam" id="PF24823"/>
    </source>
</evidence>
<dbReference type="PANTHER" id="PTHR23079">
    <property type="entry name" value="RNA-DEPENDENT RNA POLYMERASE"/>
    <property type="match status" value="1"/>
</dbReference>
<proteinExistence type="inferred from homology"/>
<dbReference type="RefSeq" id="XP_004953848.1">
    <property type="nucleotide sequence ID" value="XM_004953791.2"/>
</dbReference>
<dbReference type="Pfam" id="PF24823">
    <property type="entry name" value="PH_RDR2"/>
    <property type="match status" value="1"/>
</dbReference>
<evidence type="ECO:0000259" key="9">
    <source>
        <dbReference type="Pfam" id="PF05183"/>
    </source>
</evidence>
<dbReference type="EnsemblPlants" id="KQL31415">
    <property type="protein sequence ID" value="KQL31415"/>
    <property type="gene ID" value="SETIT_016153mg"/>
</dbReference>
<dbReference type="Pfam" id="PF26250">
    <property type="entry name" value="RRM_RdRP1_2"/>
    <property type="match status" value="1"/>
</dbReference>
<dbReference type="PANTHER" id="PTHR23079:SF1">
    <property type="entry name" value="RNA-DEPENDENT RNA POLYMERASE 1"/>
    <property type="match status" value="1"/>
</dbReference>
<dbReference type="OMA" id="KYQPGFL"/>
<evidence type="ECO:0000256" key="3">
    <source>
        <dbReference type="ARBA" id="ARBA00022679"/>
    </source>
</evidence>
<reference evidence="15" key="3">
    <citation type="submission" date="2018-08" db="UniProtKB">
        <authorList>
            <consortium name="EnsemblPlants"/>
        </authorList>
    </citation>
    <scope>IDENTIFICATION</scope>
    <source>
        <strain evidence="15">Yugu1</strain>
    </source>
</reference>
<name>K3YPG1_SETIT</name>
<gene>
    <name evidence="15" type="primary">LOC101775178</name>
    <name evidence="14" type="ORF">SETIT_1G312200v2</name>
</gene>
<dbReference type="InterPro" id="IPR007855">
    <property type="entry name" value="RDRP"/>
</dbReference>
<comment type="function">
    <text evidence="8">Probably involved in the RNA silencing pathway and required for the generation of small interfering RNAs (siRNAs).</text>
</comment>
<evidence type="ECO:0000313" key="14">
    <source>
        <dbReference type="EMBL" id="RCV08265.1"/>
    </source>
</evidence>
<dbReference type="EMBL" id="CM003528">
    <property type="protein sequence ID" value="RCV08265.1"/>
    <property type="molecule type" value="Genomic_DNA"/>
</dbReference>
<accession>K3YPG1</accession>
<keyword evidence="4 8" id="KW-0548">Nucleotidyltransferase</keyword>
<keyword evidence="2 8" id="KW-0696">RNA-directed RNA polymerase</keyword>
<evidence type="ECO:0000256" key="6">
    <source>
        <dbReference type="ARBA" id="ARBA00023158"/>
    </source>
</evidence>
<sequence length="1123" mass="128311">MGRTIQVSGFALTDSAEYVKDFLERIAGAGTVYALKLRHPRNITATSKAFAIVQFQTQECASLVENAAQRNALRSRCIYLKARPADRDIVPRPRIAMFSLDAAALHLGCLVKENILYTLFSVRNISVQFGFDMKKIYFYLSYNLIKYKLELSYESIWEMQLHRPPAYLSQTKFLLFQVQAAPKIYELLPRRSGLMYEDPFFNWFRDDTDEQWTRTIDFTPSASIGQSSILCLEVPQQCELPNIADYFVYYKEHNLDFECQKGYSYSCGNSFVPIVKSPDYIEVPYEILFKINHLVQNGTLSGPTLDDNFFCLVSPKHVPIDHIKRALLKMSYLKSTCLNPTNWLALQYSKIRKSRYALQRSSGISLDDGLVYVHRVQVTPAKVYFYGPEINVSNRVVRHFSADLDNFLRISFVDEDCEKLRSVDLSPRSASGNDARRTALYNRVLSVLSNGISIGGKHFEFLAFSSSQLRDNSAWMFASRPGLTASDIRKWMGDFRNIRNVAKYAARLGQSFSSSTETLKVPRYEVEEIPDITDITDGTEYIFSDGIGKISANFALEVAMKCKLKRFAPSVFQIRYGGYKGVVAIDPASNRKLSLRKSMSKFQSENITLDVLAYSKYQPCFLNRQLITLLSTLGVSGTVFELKQEEAVRQLNRMVTEPQAASEAIELMPMGEVTNVVKELLSCGYQPDHEPYLSMLLQTFRASKLLELKTKSRIFIPQGRAMMGCLDETRTLKYGQVFIQASYCADDHRKFVVTGKVVVAKNPCLHPGDIRVLHAVDVPYLHHMFDCVVFPQQGPRPHPNECSGSDLDGDIYFVSWDQTLIPSRMVEPMDYTPAPADILDHDVTIEEIQEYFTNYIVNESLGIIANAHVVFADKERLKAESLPCIKLAKLFSVAVDFPKTGVPALIPPELHVKEYPDFMEKLDKVTYKSSGVIGRLYREIKKHTPHIKHFTRDVARQSYDTDLIVDGYEDYISEAVEFKEEYDFKLGNLMDHYGIKSEAEIISGCILKMAKNFTKSSDADAIRMAVRSLRKEARSWFNEMSTGEDGIGQDAIEAKASAWYHVTYHPQYWGSYNEGYDRPHLISFPWCVYDRLLCIKQRRNFLRKMEPDLTSLLNNMNQNLRFH</sequence>
<dbReference type="InterPro" id="IPR058752">
    <property type="entry name" value="RDRP_C_head"/>
</dbReference>
<comment type="similarity">
    <text evidence="1 8">Belongs to the RdRP family.</text>
</comment>
<evidence type="ECO:0000256" key="1">
    <source>
        <dbReference type="ARBA" id="ARBA00005762"/>
    </source>
</evidence>
<dbReference type="EMBL" id="AGNK02000541">
    <property type="status" value="NOT_ANNOTATED_CDS"/>
    <property type="molecule type" value="Genomic_DNA"/>
</dbReference>
<feature type="domain" description="RDRP helical" evidence="12">
    <location>
        <begin position="281"/>
        <end position="357"/>
    </location>
</feature>
<evidence type="ECO:0000259" key="12">
    <source>
        <dbReference type="Pfam" id="PF26252"/>
    </source>
</evidence>
<dbReference type="InterPro" id="IPR057596">
    <property type="entry name" value="RDRP_core"/>
</dbReference>
<dbReference type="Pfam" id="PF05183">
    <property type="entry name" value="RdRP"/>
    <property type="match status" value="1"/>
</dbReference>
<evidence type="ECO:0000256" key="5">
    <source>
        <dbReference type="ARBA" id="ARBA00022884"/>
    </source>
</evidence>
<dbReference type="InterPro" id="IPR057590">
    <property type="entry name" value="PH_RDR1/2-like"/>
</dbReference>
<evidence type="ECO:0000313" key="15">
    <source>
        <dbReference type="EnsemblPlants" id="KQL31415"/>
    </source>
</evidence>
<feature type="domain" description="RDRP C-terminal head" evidence="13">
    <location>
        <begin position="958"/>
        <end position="1108"/>
    </location>
</feature>
<keyword evidence="3 8" id="KW-0808">Transferase</keyword>
<comment type="catalytic activity">
    <reaction evidence="7 8">
        <text>RNA(n) + a ribonucleoside 5'-triphosphate = RNA(n+1) + diphosphate</text>
        <dbReference type="Rhea" id="RHEA:21248"/>
        <dbReference type="Rhea" id="RHEA-COMP:14527"/>
        <dbReference type="Rhea" id="RHEA-COMP:17342"/>
        <dbReference type="ChEBI" id="CHEBI:33019"/>
        <dbReference type="ChEBI" id="CHEBI:61557"/>
        <dbReference type="ChEBI" id="CHEBI:140395"/>
        <dbReference type="EC" id="2.7.7.48"/>
    </reaction>
</comment>
<dbReference type="GO" id="GO:0003723">
    <property type="term" value="F:RNA binding"/>
    <property type="evidence" value="ECO:0007669"/>
    <property type="project" value="UniProtKB-KW"/>
</dbReference>
<dbReference type="eggNOG" id="KOG0988">
    <property type="taxonomic scope" value="Eukaryota"/>
</dbReference>
<organism evidence="15 16">
    <name type="scientific">Setaria italica</name>
    <name type="common">Foxtail millet</name>
    <name type="synonym">Panicum italicum</name>
    <dbReference type="NCBI Taxonomy" id="4555"/>
    <lineage>
        <taxon>Eukaryota</taxon>
        <taxon>Viridiplantae</taxon>
        <taxon>Streptophyta</taxon>
        <taxon>Embryophyta</taxon>
        <taxon>Tracheophyta</taxon>
        <taxon>Spermatophyta</taxon>
        <taxon>Magnoliopsida</taxon>
        <taxon>Liliopsida</taxon>
        <taxon>Poales</taxon>
        <taxon>Poaceae</taxon>
        <taxon>PACMAD clade</taxon>
        <taxon>Panicoideae</taxon>
        <taxon>Panicodae</taxon>
        <taxon>Paniceae</taxon>
        <taxon>Cenchrinae</taxon>
        <taxon>Setaria</taxon>
    </lineage>
</organism>
<dbReference type="Pfam" id="PF26253">
    <property type="entry name" value="RdRP_head"/>
    <property type="match status" value="1"/>
</dbReference>
<feature type="domain" description="RDR1/2-like PH-like" evidence="10">
    <location>
        <begin position="105"/>
        <end position="257"/>
    </location>
</feature>
<protein>
    <recommendedName>
        <fullName evidence="8">RNA-dependent RNA polymerase</fullName>
        <ecNumber evidence="8">2.7.7.48</ecNumber>
    </recommendedName>
</protein>
<evidence type="ECO:0000256" key="8">
    <source>
        <dbReference type="RuleBase" id="RU363098"/>
    </source>
</evidence>
<keyword evidence="6 8" id="KW-0943">RNA-mediated gene silencing</keyword>
<dbReference type="KEGG" id="sita:101775178"/>
<reference evidence="14 16" key="1">
    <citation type="journal article" date="2012" name="Nat. Biotechnol.">
        <title>Reference genome sequence of the model plant Setaria.</title>
        <authorList>
            <person name="Bennetzen J.L."/>
            <person name="Schmutz J."/>
            <person name="Wang H."/>
            <person name="Percifield R."/>
            <person name="Hawkins J."/>
            <person name="Pontaroli A.C."/>
            <person name="Estep M."/>
            <person name="Feng L."/>
            <person name="Vaughn J.N."/>
            <person name="Grimwood J."/>
            <person name="Jenkins J."/>
            <person name="Barry K."/>
            <person name="Lindquist E."/>
            <person name="Hellsten U."/>
            <person name="Deshpande S."/>
            <person name="Wang X."/>
            <person name="Wu X."/>
            <person name="Mitros T."/>
            <person name="Triplett J."/>
            <person name="Yang X."/>
            <person name="Ye C.Y."/>
            <person name="Mauro-Herrera M."/>
            <person name="Wang L."/>
            <person name="Li P."/>
            <person name="Sharma M."/>
            <person name="Sharma R."/>
            <person name="Ronald P.C."/>
            <person name="Panaud O."/>
            <person name="Kellogg E.A."/>
            <person name="Brutnell T.P."/>
            <person name="Doust A.N."/>
            <person name="Tuskan G.A."/>
            <person name="Rokhsar D."/>
            <person name="Devos K.M."/>
        </authorList>
    </citation>
    <scope>NUCLEOTIDE SEQUENCE [LARGE SCALE GENOMIC DNA]</scope>
    <source>
        <strain evidence="16">cv. Yugu1</strain>
        <strain evidence="14">Yugu1</strain>
    </source>
</reference>